<dbReference type="Pfam" id="PF00005">
    <property type="entry name" value="ABC_tran"/>
    <property type="match status" value="1"/>
</dbReference>
<feature type="domain" description="ABC transporter" evidence="10">
    <location>
        <begin position="8"/>
        <end position="243"/>
    </location>
</feature>
<evidence type="ECO:0000256" key="2">
    <source>
        <dbReference type="ARBA" id="ARBA00022448"/>
    </source>
</evidence>
<keyword evidence="8" id="KW-0406">Ion transport</keyword>
<evidence type="ECO:0000256" key="5">
    <source>
        <dbReference type="ARBA" id="ARBA00022741"/>
    </source>
</evidence>
<dbReference type="SMART" id="SM00382">
    <property type="entry name" value="AAA"/>
    <property type="match status" value="1"/>
</dbReference>
<proteinExistence type="predicted"/>
<dbReference type="InterPro" id="IPR027417">
    <property type="entry name" value="P-loop_NTPase"/>
</dbReference>
<keyword evidence="5" id="KW-0547">Nucleotide-binding</keyword>
<dbReference type="Proteomes" id="UP001500665">
    <property type="component" value="Unassembled WGS sequence"/>
</dbReference>
<evidence type="ECO:0000256" key="6">
    <source>
        <dbReference type="ARBA" id="ARBA00022840"/>
    </source>
</evidence>
<keyword evidence="4" id="KW-0410">Iron transport</keyword>
<dbReference type="EMBL" id="BAAAHH010000009">
    <property type="protein sequence ID" value="GAA0950109.1"/>
    <property type="molecule type" value="Genomic_DNA"/>
</dbReference>
<evidence type="ECO:0000256" key="4">
    <source>
        <dbReference type="ARBA" id="ARBA00022496"/>
    </source>
</evidence>
<evidence type="ECO:0000259" key="10">
    <source>
        <dbReference type="PROSITE" id="PS50893"/>
    </source>
</evidence>
<dbReference type="InterPro" id="IPR003593">
    <property type="entry name" value="AAA+_ATPase"/>
</dbReference>
<evidence type="ECO:0000256" key="7">
    <source>
        <dbReference type="ARBA" id="ARBA00023004"/>
    </source>
</evidence>
<dbReference type="GO" id="GO:0005524">
    <property type="term" value="F:ATP binding"/>
    <property type="evidence" value="ECO:0007669"/>
    <property type="project" value="UniProtKB-KW"/>
</dbReference>
<dbReference type="InterPro" id="IPR017871">
    <property type="entry name" value="ABC_transporter-like_CS"/>
</dbReference>
<evidence type="ECO:0000256" key="3">
    <source>
        <dbReference type="ARBA" id="ARBA00022475"/>
    </source>
</evidence>
<accession>A0ABN1R0G5</accession>
<dbReference type="PROSITE" id="PS00211">
    <property type="entry name" value="ABC_TRANSPORTER_1"/>
    <property type="match status" value="1"/>
</dbReference>
<reference evidence="11 12" key="1">
    <citation type="journal article" date="2019" name="Int. J. Syst. Evol. Microbiol.">
        <title>The Global Catalogue of Microorganisms (GCM) 10K type strain sequencing project: providing services to taxonomists for standard genome sequencing and annotation.</title>
        <authorList>
            <consortium name="The Broad Institute Genomics Platform"/>
            <consortium name="The Broad Institute Genome Sequencing Center for Infectious Disease"/>
            <person name="Wu L."/>
            <person name="Ma J."/>
        </authorList>
    </citation>
    <scope>NUCLEOTIDE SEQUENCE [LARGE SCALE GENOMIC DNA]</scope>
    <source>
        <strain evidence="11 12">JCM 10696</strain>
    </source>
</reference>
<protein>
    <submittedName>
        <fullName evidence="11">ABC transporter ATP-binding protein</fullName>
    </submittedName>
</protein>
<evidence type="ECO:0000313" key="12">
    <source>
        <dbReference type="Proteomes" id="UP001500665"/>
    </source>
</evidence>
<dbReference type="PANTHER" id="PTHR42771:SF2">
    <property type="entry name" value="IRON(3+)-HYDROXAMATE IMPORT ATP-BINDING PROTEIN FHUC"/>
    <property type="match status" value="1"/>
</dbReference>
<dbReference type="PANTHER" id="PTHR42771">
    <property type="entry name" value="IRON(3+)-HYDROXAMATE IMPORT ATP-BINDING PROTEIN FHUC"/>
    <property type="match status" value="1"/>
</dbReference>
<dbReference type="SUPFAM" id="SSF52540">
    <property type="entry name" value="P-loop containing nucleoside triphosphate hydrolases"/>
    <property type="match status" value="1"/>
</dbReference>
<evidence type="ECO:0000256" key="9">
    <source>
        <dbReference type="ARBA" id="ARBA00023136"/>
    </source>
</evidence>
<keyword evidence="3" id="KW-1003">Cell membrane</keyword>
<dbReference type="InterPro" id="IPR051535">
    <property type="entry name" value="Siderophore_ABC-ATPase"/>
</dbReference>
<name>A0ABN1R0G5_9ACTN</name>
<organism evidence="11 12">
    <name type="scientific">Actinocorallia libanotica</name>
    <dbReference type="NCBI Taxonomy" id="46162"/>
    <lineage>
        <taxon>Bacteria</taxon>
        <taxon>Bacillati</taxon>
        <taxon>Actinomycetota</taxon>
        <taxon>Actinomycetes</taxon>
        <taxon>Streptosporangiales</taxon>
        <taxon>Thermomonosporaceae</taxon>
        <taxon>Actinocorallia</taxon>
    </lineage>
</organism>
<keyword evidence="2" id="KW-0813">Transport</keyword>
<evidence type="ECO:0000256" key="8">
    <source>
        <dbReference type="ARBA" id="ARBA00023065"/>
    </source>
</evidence>
<keyword evidence="12" id="KW-1185">Reference proteome</keyword>
<sequence>MMKTATRLRAEGLRLAYDGRAVVDGLDLAVPDGKVTAVIGPNGCGKSTTLRALGRLLRPREGAVLLDGQRIERLPTKEVARALGVLPQSPVAPGGLTVGELAARGRHPHQNWYRPWSEEDEAAVTAALARTDLLELRDRAVEELSGGQRQRAWIAMVLAQGTDLLLLDEPTTYLDLAHQIDVLDLVRELNGDGHTVVMVLHDLNLAARYCDHLVAMREGRVAAQGPPAEVLTAELVREVFSLEAQIITDPSAGTPLVIPLSRLR</sequence>
<dbReference type="Gene3D" id="3.40.50.300">
    <property type="entry name" value="P-loop containing nucleotide triphosphate hydrolases"/>
    <property type="match status" value="1"/>
</dbReference>
<keyword evidence="9" id="KW-0472">Membrane</keyword>
<dbReference type="PROSITE" id="PS50893">
    <property type="entry name" value="ABC_TRANSPORTER_2"/>
    <property type="match status" value="1"/>
</dbReference>
<evidence type="ECO:0000256" key="1">
    <source>
        <dbReference type="ARBA" id="ARBA00004202"/>
    </source>
</evidence>
<keyword evidence="6 11" id="KW-0067">ATP-binding</keyword>
<dbReference type="InterPro" id="IPR003439">
    <property type="entry name" value="ABC_transporter-like_ATP-bd"/>
</dbReference>
<gene>
    <name evidence="11" type="ORF">GCM10009550_28300</name>
</gene>
<dbReference type="CDD" id="cd03214">
    <property type="entry name" value="ABC_Iron-Siderophores_B12_Hemin"/>
    <property type="match status" value="1"/>
</dbReference>
<dbReference type="RefSeq" id="WP_425544112.1">
    <property type="nucleotide sequence ID" value="NZ_BAAAHH010000009.1"/>
</dbReference>
<comment type="caution">
    <text evidence="11">The sequence shown here is derived from an EMBL/GenBank/DDBJ whole genome shotgun (WGS) entry which is preliminary data.</text>
</comment>
<keyword evidence="7" id="KW-0408">Iron</keyword>
<evidence type="ECO:0000313" key="11">
    <source>
        <dbReference type="EMBL" id="GAA0950109.1"/>
    </source>
</evidence>
<comment type="subcellular location">
    <subcellularLocation>
        <location evidence="1">Cell membrane</location>
        <topology evidence="1">Peripheral membrane protein</topology>
    </subcellularLocation>
</comment>